<reference evidence="2" key="2">
    <citation type="submission" date="2020-10" db="UniProtKB">
        <authorList>
            <consortium name="WormBaseParasite"/>
        </authorList>
    </citation>
    <scope>IDENTIFICATION</scope>
</reference>
<protein>
    <submittedName>
        <fullName evidence="2">F-box domain-containing protein</fullName>
    </submittedName>
</protein>
<sequence length="268" mass="30196">MPLPIAQLPYGLRRRLGELATPVERYQLQEAAGSASICPPKLQSFEKVDMRCDFFEEWQFYKSGNLVDLQTHTDVLVCEEKIILSGATSKSLQSDKFHSFVSRPKCLELTDCDLSKSLFDKASTLTGNSVKKLMISHNFDSTLNLADAITSFPRVKSITVELVALSQTWLTDIMGLKKGNRLMRLNIYLSKHRFVIFSVDELTAFLQAQKPGFHLILSSVNDDVQALFSSLETGLRKSGLSRGKSNFKITRVTFGYSTKSHTYFLPKH</sequence>
<evidence type="ECO:0000313" key="2">
    <source>
        <dbReference type="WBParaSite" id="Pan_g7200.t1"/>
    </source>
</evidence>
<accession>A0A7E5A0F6</accession>
<evidence type="ECO:0000313" key="1">
    <source>
        <dbReference type="Proteomes" id="UP000492821"/>
    </source>
</evidence>
<dbReference type="WBParaSite" id="Pan_g7200.t1">
    <property type="protein sequence ID" value="Pan_g7200.t1"/>
    <property type="gene ID" value="Pan_g7200"/>
</dbReference>
<dbReference type="Proteomes" id="UP000492821">
    <property type="component" value="Unassembled WGS sequence"/>
</dbReference>
<organism evidence="1 2">
    <name type="scientific">Panagrellus redivivus</name>
    <name type="common">Microworm</name>
    <dbReference type="NCBI Taxonomy" id="6233"/>
    <lineage>
        <taxon>Eukaryota</taxon>
        <taxon>Metazoa</taxon>
        <taxon>Ecdysozoa</taxon>
        <taxon>Nematoda</taxon>
        <taxon>Chromadorea</taxon>
        <taxon>Rhabditida</taxon>
        <taxon>Tylenchina</taxon>
        <taxon>Panagrolaimomorpha</taxon>
        <taxon>Panagrolaimoidea</taxon>
        <taxon>Panagrolaimidae</taxon>
        <taxon>Panagrellus</taxon>
    </lineage>
</organism>
<name>A0A7E5A0F6_PANRE</name>
<proteinExistence type="predicted"/>
<dbReference type="AlphaFoldDB" id="A0A7E5A0F6"/>
<reference evidence="1" key="1">
    <citation type="journal article" date="2013" name="Genetics">
        <title>The draft genome and transcriptome of Panagrellus redivivus are shaped by the harsh demands of a free-living lifestyle.</title>
        <authorList>
            <person name="Srinivasan J."/>
            <person name="Dillman A.R."/>
            <person name="Macchietto M.G."/>
            <person name="Heikkinen L."/>
            <person name="Lakso M."/>
            <person name="Fracchia K.M."/>
            <person name="Antoshechkin I."/>
            <person name="Mortazavi A."/>
            <person name="Wong G."/>
            <person name="Sternberg P.W."/>
        </authorList>
    </citation>
    <scope>NUCLEOTIDE SEQUENCE [LARGE SCALE GENOMIC DNA]</scope>
    <source>
        <strain evidence="1">MT8872</strain>
    </source>
</reference>
<keyword evidence="1" id="KW-1185">Reference proteome</keyword>